<dbReference type="GO" id="GO:0006032">
    <property type="term" value="P:chitin catabolic process"/>
    <property type="evidence" value="ECO:0007669"/>
    <property type="project" value="UniProtKB-KW"/>
</dbReference>
<dbReference type="STRING" id="98765.A0A2R6RZK1"/>
<dbReference type="EMBL" id="MLYV02000126">
    <property type="protein sequence ID" value="PSS35455.1"/>
    <property type="molecule type" value="Genomic_DNA"/>
</dbReference>
<dbReference type="PROSITE" id="PS01095">
    <property type="entry name" value="GH18_1"/>
    <property type="match status" value="1"/>
</dbReference>
<dbReference type="InterPro" id="IPR001579">
    <property type="entry name" value="Glyco_hydro_18_chit_AS"/>
</dbReference>
<dbReference type="Gene3D" id="3.20.20.80">
    <property type="entry name" value="Glycosidases"/>
    <property type="match status" value="2"/>
</dbReference>
<keyword evidence="3" id="KW-0146">Chitin degradation</keyword>
<keyword evidence="11" id="KW-1185">Reference proteome</keyword>
<dbReference type="GO" id="GO:0000272">
    <property type="term" value="P:polysaccharide catabolic process"/>
    <property type="evidence" value="ECO:0007669"/>
    <property type="project" value="UniProtKB-KW"/>
</dbReference>
<evidence type="ECO:0000313" key="10">
    <source>
        <dbReference type="EMBL" id="PSS35455.1"/>
    </source>
</evidence>
<dbReference type="AlphaFoldDB" id="A0A2R6RZK1"/>
<feature type="domain" description="GH18" evidence="9">
    <location>
        <begin position="1"/>
        <end position="366"/>
    </location>
</feature>
<dbReference type="PROSITE" id="PS51910">
    <property type="entry name" value="GH18_2"/>
    <property type="match status" value="1"/>
</dbReference>
<evidence type="ECO:0000256" key="3">
    <source>
        <dbReference type="ARBA" id="ARBA00023024"/>
    </source>
</evidence>
<dbReference type="SUPFAM" id="SSF51445">
    <property type="entry name" value="(Trans)glycosidases"/>
    <property type="match status" value="1"/>
</dbReference>
<proteinExistence type="inferred from homology"/>
<keyword evidence="4" id="KW-0119">Carbohydrate metabolism</keyword>
<dbReference type="Proteomes" id="UP000186601">
    <property type="component" value="Unassembled WGS sequence"/>
</dbReference>
<dbReference type="PANTHER" id="PTHR11177">
    <property type="entry name" value="CHITINASE"/>
    <property type="match status" value="1"/>
</dbReference>
<keyword evidence="5 7" id="KW-0326">Glycosidase</keyword>
<evidence type="ECO:0000259" key="9">
    <source>
        <dbReference type="PROSITE" id="PS51910"/>
    </source>
</evidence>
<name>A0A2R6RZK1_9APHY</name>
<evidence type="ECO:0000256" key="4">
    <source>
        <dbReference type="ARBA" id="ARBA00023277"/>
    </source>
</evidence>
<dbReference type="InterPro" id="IPR011583">
    <property type="entry name" value="Chitinase_II/V-like_cat"/>
</dbReference>
<organism evidence="10 11">
    <name type="scientific">Hermanssonia centrifuga</name>
    <dbReference type="NCBI Taxonomy" id="98765"/>
    <lineage>
        <taxon>Eukaryota</taxon>
        <taxon>Fungi</taxon>
        <taxon>Dikarya</taxon>
        <taxon>Basidiomycota</taxon>
        <taxon>Agaricomycotina</taxon>
        <taxon>Agaricomycetes</taxon>
        <taxon>Polyporales</taxon>
        <taxon>Meruliaceae</taxon>
        <taxon>Hermanssonia</taxon>
    </lineage>
</organism>
<evidence type="ECO:0000256" key="2">
    <source>
        <dbReference type="ARBA" id="ARBA00022801"/>
    </source>
</evidence>
<evidence type="ECO:0000256" key="7">
    <source>
        <dbReference type="RuleBase" id="RU000489"/>
    </source>
</evidence>
<sequence length="366" mass="39596">MAPSRYFSPAVSNVQNMQTFARNILATYNQFNLDGIDIDWEYPGQQGNDGNIVNANDTANYLAFLQLLRNTLPPTAKITAATMTIPWADPQGNPMTDVSGFAQVLDWILLMNYDTWGSSASPGPNAPLSNACHNSTQGSASALAAVEAWTSAGFPPSKMVLGVPSYGYISRSSETVLQTRHIKHRRSKTHHTPIHDLTEKILPLPSDTDSPPLYADAMKPTPATAPGVLVANDDGGTDNGQVQFRDLIDQGILQYIPAIPAFGPNSTSTDPETSAELTRIAFAGQQITNLFTALSGFERKWDACSSTPFLQSSSAKQVVSYDDPQSLEMKAVFVREAGLLGVNMFDVHGDTDQWDLTDGIRRGLGL</sequence>
<dbReference type="InterPro" id="IPR050314">
    <property type="entry name" value="Glycosyl_Hydrlase_18"/>
</dbReference>
<dbReference type="GO" id="GO:0005576">
    <property type="term" value="C:extracellular region"/>
    <property type="evidence" value="ECO:0007669"/>
    <property type="project" value="TreeGrafter"/>
</dbReference>
<accession>A0A2R6RZK1</accession>
<evidence type="ECO:0000256" key="5">
    <source>
        <dbReference type="ARBA" id="ARBA00023295"/>
    </source>
</evidence>
<reference evidence="10 11" key="1">
    <citation type="submission" date="2018-02" db="EMBL/GenBank/DDBJ databases">
        <title>Genome sequence of the basidiomycete white-rot fungus Phlebia centrifuga.</title>
        <authorList>
            <person name="Granchi Z."/>
            <person name="Peng M."/>
            <person name="de Vries R.P."/>
            <person name="Hilden K."/>
            <person name="Makela M.R."/>
            <person name="Grigoriev I."/>
            <person name="Riley R."/>
        </authorList>
    </citation>
    <scope>NUCLEOTIDE SEQUENCE [LARGE SCALE GENOMIC DNA]</scope>
    <source>
        <strain evidence="10 11">FBCC195</strain>
    </source>
</reference>
<dbReference type="OrthoDB" id="73875at2759"/>
<dbReference type="GO" id="GO:0008843">
    <property type="term" value="F:endochitinase activity"/>
    <property type="evidence" value="ECO:0007669"/>
    <property type="project" value="UniProtKB-EC"/>
</dbReference>
<comment type="similarity">
    <text evidence="8">Belongs to the glycosyl hydrolase 18 family.</text>
</comment>
<gene>
    <name evidence="10" type="ORF">PHLCEN_2v1610</name>
</gene>
<dbReference type="GO" id="GO:0008061">
    <property type="term" value="F:chitin binding"/>
    <property type="evidence" value="ECO:0007669"/>
    <property type="project" value="InterPro"/>
</dbReference>
<comment type="catalytic activity">
    <reaction evidence="1">
        <text>Random endo-hydrolysis of N-acetyl-beta-D-glucosaminide (1-&gt;4)-beta-linkages in chitin and chitodextrins.</text>
        <dbReference type="EC" id="3.2.1.14"/>
    </reaction>
</comment>
<evidence type="ECO:0000313" key="11">
    <source>
        <dbReference type="Proteomes" id="UP000186601"/>
    </source>
</evidence>
<protein>
    <recommendedName>
        <fullName evidence="9">GH18 domain-containing protein</fullName>
    </recommendedName>
</protein>
<dbReference type="InterPro" id="IPR001223">
    <property type="entry name" value="Glyco_hydro18_cat"/>
</dbReference>
<keyword evidence="2 7" id="KW-0378">Hydrolase</keyword>
<dbReference type="InterPro" id="IPR017853">
    <property type="entry name" value="GH"/>
</dbReference>
<dbReference type="Pfam" id="PF00704">
    <property type="entry name" value="Glyco_hydro_18"/>
    <property type="match status" value="1"/>
</dbReference>
<dbReference type="PANTHER" id="PTHR11177:SF392">
    <property type="entry name" value="HAP41P"/>
    <property type="match status" value="1"/>
</dbReference>
<evidence type="ECO:0000256" key="6">
    <source>
        <dbReference type="ARBA" id="ARBA00023326"/>
    </source>
</evidence>
<keyword evidence="6" id="KW-0624">Polysaccharide degradation</keyword>
<dbReference type="SMART" id="SM00636">
    <property type="entry name" value="Glyco_18"/>
    <property type="match status" value="1"/>
</dbReference>
<evidence type="ECO:0000256" key="1">
    <source>
        <dbReference type="ARBA" id="ARBA00000822"/>
    </source>
</evidence>
<comment type="caution">
    <text evidence="10">The sequence shown here is derived from an EMBL/GenBank/DDBJ whole genome shotgun (WGS) entry which is preliminary data.</text>
</comment>
<evidence type="ECO:0000256" key="8">
    <source>
        <dbReference type="RuleBase" id="RU004453"/>
    </source>
</evidence>